<accession>A0A158Q4W5</accession>
<reference evidence="5 7" key="2">
    <citation type="submission" date="2018-11" db="EMBL/GenBank/DDBJ databases">
        <authorList>
            <consortium name="Pathogen Informatics"/>
        </authorList>
    </citation>
    <scope>NUCLEOTIDE SEQUENCE [LARGE SCALE GENOMIC DNA]</scope>
</reference>
<dbReference type="WBParaSite" id="DME_0000587701-mRNA-1">
    <property type="protein sequence ID" value="DME_0000587701-mRNA-1"/>
    <property type="gene ID" value="DME_0000587701"/>
</dbReference>
<dbReference type="InterPro" id="IPR004088">
    <property type="entry name" value="KH_dom_type_1"/>
</dbReference>
<dbReference type="Pfam" id="PF24234">
    <property type="entry name" value="KH_BICC1_1st"/>
    <property type="match status" value="1"/>
</dbReference>
<gene>
    <name evidence="5" type="ORF">DME_LOCUS9401</name>
</gene>
<dbReference type="Gene3D" id="1.10.150.50">
    <property type="entry name" value="Transcription Factor, Ets-1"/>
    <property type="match status" value="1"/>
</dbReference>
<dbReference type="AlphaFoldDB" id="A0A158Q4W5"/>
<evidence type="ECO:0000313" key="8">
    <source>
        <dbReference type="WBParaSite" id="DME_0000587701-mRNA-1"/>
    </source>
</evidence>
<dbReference type="SUPFAM" id="SSF54791">
    <property type="entry name" value="Eukaryotic type KH-domain (KH-domain type I)"/>
    <property type="match status" value="1"/>
</dbReference>
<evidence type="ECO:0000256" key="2">
    <source>
        <dbReference type="ARBA" id="ARBA00022737"/>
    </source>
</evidence>
<dbReference type="GO" id="GO:0003723">
    <property type="term" value="F:RNA binding"/>
    <property type="evidence" value="ECO:0007669"/>
    <property type="project" value="UniProtKB-UniRule"/>
</dbReference>
<protein>
    <submittedName>
        <fullName evidence="8">SAM domain-containing protein</fullName>
    </submittedName>
</protein>
<dbReference type="EMBL" id="UYYG01001181">
    <property type="protein sequence ID" value="VDN59428.1"/>
    <property type="molecule type" value="Genomic_DNA"/>
</dbReference>
<proteinExistence type="inferred from homology"/>
<keyword evidence="2" id="KW-0677">Repeat</keyword>
<dbReference type="InterPro" id="IPR001660">
    <property type="entry name" value="SAM"/>
</dbReference>
<dbReference type="Proteomes" id="UP000274756">
    <property type="component" value="Unassembled WGS sequence"/>
</dbReference>
<comment type="similarity">
    <text evidence="1">Belongs to the BicC family.</text>
</comment>
<evidence type="ECO:0000313" key="5">
    <source>
        <dbReference type="EMBL" id="VDN59428.1"/>
    </source>
</evidence>
<dbReference type="PROSITE" id="PS50084">
    <property type="entry name" value="KH_TYPE_1"/>
    <property type="match status" value="1"/>
</dbReference>
<evidence type="ECO:0000313" key="6">
    <source>
        <dbReference type="Proteomes" id="UP000038040"/>
    </source>
</evidence>
<reference evidence="8" key="1">
    <citation type="submission" date="2016-04" db="UniProtKB">
        <authorList>
            <consortium name="WormBaseParasite"/>
        </authorList>
    </citation>
    <scope>IDENTIFICATION</scope>
</reference>
<dbReference type="Proteomes" id="UP000038040">
    <property type="component" value="Unplaced"/>
</dbReference>
<feature type="domain" description="SAM" evidence="4">
    <location>
        <begin position="600"/>
        <end position="653"/>
    </location>
</feature>
<evidence type="ECO:0000259" key="4">
    <source>
        <dbReference type="PROSITE" id="PS50105"/>
    </source>
</evidence>
<sequence length="653" mass="74576">MVNKFQVSELSGALISWPSRLKIGAKTKKDPYVKIFGTPDEVNSARQLITSRLKVKRDRISLRIEIFHAEHSKIIGRKGKNTQEIMRETSCHIHFPDCNKSLSKNNQELSPLCISFDLPRIERCELQNIQKKLKKFDLFITFRENENDGIVCMLKGTQQQEKNMVQASIALTEICKEQLNVDTEFVCHTIINAHHSLMNEEKREDLQRLAEETSTQIFYSSLSSVDFELLIVGRIVGVLIARRFIIGLLPVAIHFDRIVDSENEIIDKAMIKAEYGVNINEGQRTNRNIGNISVNLVFEYVVLNGIEMNLFQMYQARIKILKTDEYIYGDMDAFKDLKPGRLCKLMNILRYESVESLNTFKRKQDGNNEISSTLANYQIINNDGMQFSCIQSVDHNQLQLTSLDFLKSDEDHMVSVTPDPNDSPLAHSLLEGVKRLNLAHNTRQQNETREQLLLKANRAKMCQPTDLWSGYGFSNSLPAEILKTEFDMPENSFTNHCDYYNMLSTDNETSVLSLPPFAGLASVLEEDEFGDLHHNSLSSSSDLLAASSSSHNFHLMQINQPINIRPKRRDFSASTGIFESSPRSDAIWDIRIFVDPAMVLSQLGCSEYLARFREQEIDMEAFLLLDEQNLRDIGVSTMGARKKIYNAILSMFI</sequence>
<dbReference type="InterPro" id="IPR036612">
    <property type="entry name" value="KH_dom_type_1_sf"/>
</dbReference>
<dbReference type="Pfam" id="PF00013">
    <property type="entry name" value="KH_1"/>
    <property type="match status" value="1"/>
</dbReference>
<dbReference type="SUPFAM" id="SSF47769">
    <property type="entry name" value="SAM/Pointed domain"/>
    <property type="match status" value="1"/>
</dbReference>
<dbReference type="Gene3D" id="3.30.310.270">
    <property type="match status" value="2"/>
</dbReference>
<dbReference type="InterPro" id="IPR004087">
    <property type="entry name" value="KH_dom"/>
</dbReference>
<dbReference type="STRING" id="318479.A0A158Q4W5"/>
<dbReference type="InterPro" id="IPR047549">
    <property type="entry name" value="BICC1_KH-I_rpt1"/>
</dbReference>
<dbReference type="InterPro" id="IPR013761">
    <property type="entry name" value="SAM/pointed_sf"/>
</dbReference>
<dbReference type="GO" id="GO:0005737">
    <property type="term" value="C:cytoplasm"/>
    <property type="evidence" value="ECO:0007669"/>
    <property type="project" value="TreeGrafter"/>
</dbReference>
<organism evidence="6 8">
    <name type="scientific">Dracunculus medinensis</name>
    <name type="common">Guinea worm</name>
    <dbReference type="NCBI Taxonomy" id="318479"/>
    <lineage>
        <taxon>Eukaryota</taxon>
        <taxon>Metazoa</taxon>
        <taxon>Ecdysozoa</taxon>
        <taxon>Nematoda</taxon>
        <taxon>Chromadorea</taxon>
        <taxon>Rhabditida</taxon>
        <taxon>Spirurina</taxon>
        <taxon>Dracunculoidea</taxon>
        <taxon>Dracunculidae</taxon>
        <taxon>Dracunculus</taxon>
    </lineage>
</organism>
<keyword evidence="3" id="KW-0694">RNA-binding</keyword>
<keyword evidence="7" id="KW-1185">Reference proteome</keyword>
<name>A0A158Q4W5_DRAME</name>
<dbReference type="OrthoDB" id="271862at2759"/>
<dbReference type="PROSITE" id="PS50105">
    <property type="entry name" value="SAM_DOMAIN"/>
    <property type="match status" value="1"/>
</dbReference>
<dbReference type="SMART" id="SM00454">
    <property type="entry name" value="SAM"/>
    <property type="match status" value="1"/>
</dbReference>
<evidence type="ECO:0000313" key="7">
    <source>
        <dbReference type="Proteomes" id="UP000274756"/>
    </source>
</evidence>
<evidence type="ECO:0000256" key="3">
    <source>
        <dbReference type="PROSITE-ProRule" id="PRU00117"/>
    </source>
</evidence>
<dbReference type="Pfam" id="PF00536">
    <property type="entry name" value="SAM_1"/>
    <property type="match status" value="1"/>
</dbReference>
<dbReference type="PANTHER" id="PTHR10627:SF69">
    <property type="entry name" value="PROTEIN BICAUDAL C"/>
    <property type="match status" value="1"/>
</dbReference>
<dbReference type="PANTHER" id="PTHR10627">
    <property type="entry name" value="SCP160"/>
    <property type="match status" value="1"/>
</dbReference>
<dbReference type="SMART" id="SM00322">
    <property type="entry name" value="KH"/>
    <property type="match status" value="1"/>
</dbReference>
<evidence type="ECO:0000256" key="1">
    <source>
        <dbReference type="ARBA" id="ARBA00007662"/>
    </source>
</evidence>